<dbReference type="InterPro" id="IPR006047">
    <property type="entry name" value="GH13_cat_dom"/>
</dbReference>
<dbReference type="Proteomes" id="UP001061302">
    <property type="component" value="Chromosome"/>
</dbReference>
<comment type="similarity">
    <text evidence="1">Belongs to the glycosyl hydrolase 13 family.</text>
</comment>
<dbReference type="PANTHER" id="PTHR10357">
    <property type="entry name" value="ALPHA-AMYLASE FAMILY MEMBER"/>
    <property type="match status" value="1"/>
</dbReference>
<reference evidence="3" key="1">
    <citation type="submission" date="2022-10" db="EMBL/GenBank/DDBJ databases">
        <title>Chitiniphilus purpureus sp. nov., a novel chitin-degrading bacterium isolated from crawfish pond sediment.</title>
        <authorList>
            <person name="Li K."/>
        </authorList>
    </citation>
    <scope>NUCLEOTIDE SEQUENCE</scope>
    <source>
        <strain evidence="3">CD1</strain>
    </source>
</reference>
<sequence length="526" mass="59151">MVEHMWWQRGVIYQVYPRSFMDGNGDGVGDLTGLRERLDYLAWLGVDALWITPIQPSPMLDFGYDITDYADIDPLFGDLAAFDDLIAAAHARGIRIILDFVPNHTSDRHPWFIDACSSRKSAKRDWYVWQDPLPDGGPPNNWRSHFGGLAWEMHQPTGQYYLRTFLPQQPDLNWRNPAVQAAMHQVMRFWLDRGVDGLRLDAIWHLIKDEQLRNNPPNPGWQDNQPEHERLLHVFTSDRPEMQGLLRSMRKVVDAYPERVLIAELYLSTERTVSYYGREGDGVHLPANTALLGTPWNAESMAAAIDQYEAALPTHGWPNWSLGNHDQPRVASRVPAGQERLAAMLLLTLRGTPLLYYGDEIGMRNVPIPPERLQDPIEKNMPGLGRGRDPQRTPMQWDHSANAGFSQGEPWLPLAEDAAQVNVASQRDDPASVLQLYRRLIQLRREHPALAVGSYRGLAAPLGALVFEREHEGRQIRVALNFSDRPCSIAMPPGEMLLESTAGATVRTAESGTLQLAGGAGVIVAL</sequence>
<dbReference type="RefSeq" id="WP_263123947.1">
    <property type="nucleotide sequence ID" value="NZ_CP106753.1"/>
</dbReference>
<dbReference type="CDD" id="cd11331">
    <property type="entry name" value="AmyAc_OligoGlu_like"/>
    <property type="match status" value="1"/>
</dbReference>
<dbReference type="Gene3D" id="3.90.400.10">
    <property type="entry name" value="Oligo-1,6-glucosidase, Domain 2"/>
    <property type="match status" value="1"/>
</dbReference>
<proteinExistence type="inferred from homology"/>
<dbReference type="Gene3D" id="3.20.20.80">
    <property type="entry name" value="Glycosidases"/>
    <property type="match status" value="2"/>
</dbReference>
<evidence type="ECO:0000313" key="3">
    <source>
        <dbReference type="EMBL" id="UXY14644.1"/>
    </source>
</evidence>
<accession>A0ABY6DJV4</accession>
<organism evidence="3 4">
    <name type="scientific">Chitiniphilus purpureus</name>
    <dbReference type="NCBI Taxonomy" id="2981137"/>
    <lineage>
        <taxon>Bacteria</taxon>
        <taxon>Pseudomonadati</taxon>
        <taxon>Pseudomonadota</taxon>
        <taxon>Betaproteobacteria</taxon>
        <taxon>Neisseriales</taxon>
        <taxon>Chitinibacteraceae</taxon>
        <taxon>Chitiniphilus</taxon>
    </lineage>
</organism>
<dbReference type="Pfam" id="PF00128">
    <property type="entry name" value="Alpha-amylase"/>
    <property type="match status" value="1"/>
</dbReference>
<evidence type="ECO:0000259" key="2">
    <source>
        <dbReference type="SMART" id="SM00642"/>
    </source>
</evidence>
<keyword evidence="4" id="KW-1185">Reference proteome</keyword>
<evidence type="ECO:0000256" key="1">
    <source>
        <dbReference type="ARBA" id="ARBA00008061"/>
    </source>
</evidence>
<dbReference type="InterPro" id="IPR017853">
    <property type="entry name" value="GH"/>
</dbReference>
<protein>
    <submittedName>
        <fullName evidence="3">Alpha-amylase family glycosyl hydrolase</fullName>
    </submittedName>
</protein>
<feature type="domain" description="Glycosyl hydrolase family 13 catalytic" evidence="2">
    <location>
        <begin position="14"/>
        <end position="392"/>
    </location>
</feature>
<name>A0ABY6DJV4_9NEIS</name>
<dbReference type="SUPFAM" id="SSF51011">
    <property type="entry name" value="Glycosyl hydrolase domain"/>
    <property type="match status" value="1"/>
</dbReference>
<dbReference type="InterPro" id="IPR045857">
    <property type="entry name" value="O16G_dom_2"/>
</dbReference>
<dbReference type="SUPFAM" id="SSF51445">
    <property type="entry name" value="(Trans)glycosidases"/>
    <property type="match status" value="1"/>
</dbReference>
<evidence type="ECO:0000313" key="4">
    <source>
        <dbReference type="Proteomes" id="UP001061302"/>
    </source>
</evidence>
<dbReference type="EMBL" id="CP106753">
    <property type="protein sequence ID" value="UXY14644.1"/>
    <property type="molecule type" value="Genomic_DNA"/>
</dbReference>
<dbReference type="PANTHER" id="PTHR10357:SF179">
    <property type="entry name" value="NEUTRAL AND BASIC AMINO ACID TRANSPORT PROTEIN RBAT"/>
    <property type="match status" value="1"/>
</dbReference>
<dbReference type="SMART" id="SM00642">
    <property type="entry name" value="Aamy"/>
    <property type="match status" value="1"/>
</dbReference>
<dbReference type="GO" id="GO:0016787">
    <property type="term" value="F:hydrolase activity"/>
    <property type="evidence" value="ECO:0007669"/>
    <property type="project" value="UniProtKB-KW"/>
</dbReference>
<gene>
    <name evidence="3" type="ORF">N8I74_15135</name>
</gene>
<keyword evidence="3" id="KW-0378">Hydrolase</keyword>